<evidence type="ECO:0000313" key="3">
    <source>
        <dbReference type="Proteomes" id="UP000317863"/>
    </source>
</evidence>
<gene>
    <name evidence="2" type="primary">yaaA</name>
    <name evidence="2" type="ORF">EXD82_06240</name>
</gene>
<proteinExistence type="predicted"/>
<keyword evidence="1" id="KW-0694">RNA-binding</keyword>
<name>A0A544QV55_9FIRM</name>
<comment type="caution">
    <text evidence="2">The sequence shown here is derived from an EMBL/GenBank/DDBJ whole genome shotgun (WGS) entry which is preliminary data.</text>
</comment>
<accession>A0A544QV55</accession>
<evidence type="ECO:0000313" key="2">
    <source>
        <dbReference type="EMBL" id="TQQ84583.1"/>
    </source>
</evidence>
<keyword evidence="3" id="KW-1185">Reference proteome</keyword>
<evidence type="ECO:0000256" key="1">
    <source>
        <dbReference type="PROSITE-ProRule" id="PRU00182"/>
    </source>
</evidence>
<protein>
    <submittedName>
        <fullName evidence="2">S4 domain-containing protein YaaA</fullName>
    </submittedName>
</protein>
<dbReference type="AlphaFoldDB" id="A0A544QV55"/>
<dbReference type="Proteomes" id="UP000317863">
    <property type="component" value="Unassembled WGS sequence"/>
</dbReference>
<sequence length="67" mass="7390">MEIKIDSDYIKLDQALKYADVVSTGGHAKILIQDGFVKVNGEVETRRGKKLRSGDTVEVEGEIITIV</sequence>
<dbReference type="EMBL" id="SGJB01000009">
    <property type="protein sequence ID" value="TQQ84583.1"/>
    <property type="molecule type" value="Genomic_DNA"/>
</dbReference>
<dbReference type="SUPFAM" id="SSF55174">
    <property type="entry name" value="Alpha-L RNA-binding motif"/>
    <property type="match status" value="1"/>
</dbReference>
<dbReference type="RefSeq" id="WP_142536058.1">
    <property type="nucleotide sequence ID" value="NZ_SGJB01000009.1"/>
</dbReference>
<organism evidence="2 3">
    <name type="scientific">Peptacetobacter hominis</name>
    <dbReference type="NCBI Taxonomy" id="2743610"/>
    <lineage>
        <taxon>Bacteria</taxon>
        <taxon>Bacillati</taxon>
        <taxon>Bacillota</taxon>
        <taxon>Clostridia</taxon>
        <taxon>Peptostreptococcales</taxon>
        <taxon>Peptostreptococcaceae</taxon>
        <taxon>Peptacetobacter</taxon>
    </lineage>
</organism>
<dbReference type="GO" id="GO:0003723">
    <property type="term" value="F:RNA binding"/>
    <property type="evidence" value="ECO:0007669"/>
    <property type="project" value="UniProtKB-KW"/>
</dbReference>
<dbReference type="InterPro" id="IPR014330">
    <property type="entry name" value="RNA-bd_S4-rel_YaaA"/>
</dbReference>
<reference evidence="2 3" key="1">
    <citation type="submission" date="2019-02" db="EMBL/GenBank/DDBJ databases">
        <title>Peptostreptococcaceae bacterium ZHW00191 nov., a new bacterium isolated from the human gut.</title>
        <authorList>
            <person name="Zhou H.-W."/>
            <person name="Chen X.-J."/>
        </authorList>
    </citation>
    <scope>NUCLEOTIDE SEQUENCE [LARGE SCALE GENOMIC DNA]</scope>
    <source>
        <strain evidence="2 3">ZHW00191</strain>
    </source>
</reference>
<dbReference type="OrthoDB" id="9811532at2"/>
<dbReference type="PROSITE" id="PS50889">
    <property type="entry name" value="S4"/>
    <property type="match status" value="1"/>
</dbReference>
<dbReference type="NCBIfam" id="TIGR02988">
    <property type="entry name" value="YaaA_near_RecF"/>
    <property type="match status" value="1"/>
</dbReference>
<dbReference type="Pfam" id="PF13275">
    <property type="entry name" value="S4_2"/>
    <property type="match status" value="1"/>
</dbReference>
<dbReference type="Gene3D" id="3.10.290.10">
    <property type="entry name" value="RNA-binding S4 domain"/>
    <property type="match status" value="1"/>
</dbReference>
<dbReference type="InterPro" id="IPR036986">
    <property type="entry name" value="S4_RNA-bd_sf"/>
</dbReference>
<dbReference type="CDD" id="cd00165">
    <property type="entry name" value="S4"/>
    <property type="match status" value="1"/>
</dbReference>